<accession>A0A087U2X8</accession>
<gene>
    <name evidence="2" type="ORF">X975_12241</name>
</gene>
<evidence type="ECO:0000313" key="3">
    <source>
        <dbReference type="Proteomes" id="UP000054359"/>
    </source>
</evidence>
<evidence type="ECO:0000256" key="1">
    <source>
        <dbReference type="SAM" id="Phobius"/>
    </source>
</evidence>
<keyword evidence="1" id="KW-1133">Transmembrane helix</keyword>
<evidence type="ECO:0000313" key="2">
    <source>
        <dbReference type="EMBL" id="KFM71717.1"/>
    </source>
</evidence>
<dbReference type="EMBL" id="KK117902">
    <property type="protein sequence ID" value="KFM71717.1"/>
    <property type="molecule type" value="Genomic_DNA"/>
</dbReference>
<feature type="non-terminal residue" evidence="2">
    <location>
        <position position="49"/>
    </location>
</feature>
<keyword evidence="1" id="KW-0472">Membrane</keyword>
<organism evidence="2 3">
    <name type="scientific">Stegodyphus mimosarum</name>
    <name type="common">African social velvet spider</name>
    <dbReference type="NCBI Taxonomy" id="407821"/>
    <lineage>
        <taxon>Eukaryota</taxon>
        <taxon>Metazoa</taxon>
        <taxon>Ecdysozoa</taxon>
        <taxon>Arthropoda</taxon>
        <taxon>Chelicerata</taxon>
        <taxon>Arachnida</taxon>
        <taxon>Araneae</taxon>
        <taxon>Araneomorphae</taxon>
        <taxon>Entelegynae</taxon>
        <taxon>Eresoidea</taxon>
        <taxon>Eresidae</taxon>
        <taxon>Stegodyphus</taxon>
    </lineage>
</organism>
<keyword evidence="1" id="KW-0812">Transmembrane</keyword>
<sequence length="49" mass="5439">MSKAEGVKDVRLFLFFVGSLPMNSVSVWAPFLYLSSASFIHLSKTGLIF</sequence>
<name>A0A087U2X8_STEMI</name>
<protein>
    <submittedName>
        <fullName evidence="2">Uncharacterized protein</fullName>
    </submittedName>
</protein>
<keyword evidence="3" id="KW-1185">Reference proteome</keyword>
<feature type="transmembrane region" description="Helical" evidence="1">
    <location>
        <begin position="12"/>
        <end position="34"/>
    </location>
</feature>
<reference evidence="2 3" key="1">
    <citation type="submission" date="2013-11" db="EMBL/GenBank/DDBJ databases">
        <title>Genome sequencing of Stegodyphus mimosarum.</title>
        <authorList>
            <person name="Bechsgaard J."/>
        </authorList>
    </citation>
    <scope>NUCLEOTIDE SEQUENCE [LARGE SCALE GENOMIC DNA]</scope>
</reference>
<dbReference type="AlphaFoldDB" id="A0A087U2X8"/>
<dbReference type="Proteomes" id="UP000054359">
    <property type="component" value="Unassembled WGS sequence"/>
</dbReference>
<proteinExistence type="predicted"/>